<dbReference type="AlphaFoldDB" id="A0A238BP84"/>
<dbReference type="GO" id="GO:0030139">
    <property type="term" value="C:endocytic vesicle"/>
    <property type="evidence" value="ECO:0007669"/>
    <property type="project" value="TreeGrafter"/>
</dbReference>
<dbReference type="Gene3D" id="6.10.220.10">
    <property type="match status" value="1"/>
</dbReference>
<evidence type="ECO:0000313" key="9">
    <source>
        <dbReference type="EMBL" id="OZC07083.1"/>
    </source>
</evidence>
<name>A0A238BP84_9BILA</name>
<keyword evidence="3 6" id="KW-0518">Myosin</keyword>
<dbReference type="InterPro" id="IPR001609">
    <property type="entry name" value="Myosin_head_motor_dom-like"/>
</dbReference>
<dbReference type="GO" id="GO:0005524">
    <property type="term" value="F:ATP binding"/>
    <property type="evidence" value="ECO:0007669"/>
    <property type="project" value="UniProtKB-KW"/>
</dbReference>
<dbReference type="GO" id="GO:0007015">
    <property type="term" value="P:actin filament organization"/>
    <property type="evidence" value="ECO:0007669"/>
    <property type="project" value="TreeGrafter"/>
</dbReference>
<protein>
    <submittedName>
        <fullName evidence="9">Myosin head</fullName>
    </submittedName>
</protein>
<gene>
    <name evidence="9" type="ORF">X798_05888</name>
</gene>
<comment type="similarity">
    <text evidence="6">Belongs to the TRAFAC class myosin-kinesin ATPase superfamily. Myosin family.</text>
</comment>
<dbReference type="SMART" id="SM00242">
    <property type="entry name" value="MYSc"/>
    <property type="match status" value="1"/>
</dbReference>
<reference evidence="9 10" key="1">
    <citation type="submission" date="2015-12" db="EMBL/GenBank/DDBJ databases">
        <title>Draft genome of the nematode, Onchocerca flexuosa.</title>
        <authorList>
            <person name="Mitreva M."/>
        </authorList>
    </citation>
    <scope>NUCLEOTIDE SEQUENCE [LARGE SCALE GENOMIC DNA]</scope>
    <source>
        <strain evidence="9">Red Deer</strain>
    </source>
</reference>
<dbReference type="OrthoDB" id="6108017at2759"/>
<dbReference type="Pfam" id="PF00063">
    <property type="entry name" value="Myosin_head"/>
    <property type="match status" value="1"/>
</dbReference>
<evidence type="ECO:0000256" key="2">
    <source>
        <dbReference type="ARBA" id="ARBA00022840"/>
    </source>
</evidence>
<evidence type="ECO:0000256" key="3">
    <source>
        <dbReference type="ARBA" id="ARBA00023123"/>
    </source>
</evidence>
<keyword evidence="4" id="KW-0505">Motor protein</keyword>
<evidence type="ECO:0000256" key="6">
    <source>
        <dbReference type="PROSITE-ProRule" id="PRU00782"/>
    </source>
</evidence>
<evidence type="ECO:0000256" key="5">
    <source>
        <dbReference type="ARBA" id="ARBA00023203"/>
    </source>
</evidence>
<dbReference type="GO" id="GO:0000146">
    <property type="term" value="F:microfilament motor activity"/>
    <property type="evidence" value="ECO:0007669"/>
    <property type="project" value="TreeGrafter"/>
</dbReference>
<keyword evidence="2" id="KW-0067">ATP-binding</keyword>
<dbReference type="Proteomes" id="UP000242913">
    <property type="component" value="Unassembled WGS sequence"/>
</dbReference>
<feature type="region of interest" description="Actin-binding" evidence="6">
    <location>
        <begin position="161"/>
        <end position="183"/>
    </location>
</feature>
<evidence type="ECO:0000256" key="7">
    <source>
        <dbReference type="SAM" id="Coils"/>
    </source>
</evidence>
<evidence type="ECO:0000259" key="8">
    <source>
        <dbReference type="PROSITE" id="PS51456"/>
    </source>
</evidence>
<keyword evidence="5 6" id="KW-0009">Actin-binding</keyword>
<dbReference type="InterPro" id="IPR049016">
    <property type="entry name" value="MYO6_lever"/>
</dbReference>
<dbReference type="GO" id="GO:0030048">
    <property type="term" value="P:actin filament-based movement"/>
    <property type="evidence" value="ECO:0007669"/>
    <property type="project" value="TreeGrafter"/>
</dbReference>
<sequence>MDEQNLYCKERLHYDKIEFNDNKNCIELLEQKLYGIFELLDNESRLPQSSAQHFTTTVHETHISHPCLMVPRLSRHHRTMRDNEGFIIRHYAADVCYDTAQFLHKNNDTLHASLEYLMQQSRKSLVCELFTGSEFSNTDRRDVPLSKLKNASVGNKFRSQLNILLANLRETGTHFVRCIKPNSEMKSNQFDSAQILLQLKCSGMSNALKVLQRGFPSRVSYLSLYNMYQKHLPSKLAMLDAQLFCKCLFRVIGLEEKDYRFGLTKAFFRHGKFAEFDKLLHQDKENIENLIKCISSWLCRFRFRRIQIAIISLVKVEGFLAYRAKCRIKIQSAVRAYLAHKSYRSRINAFSALSALSKNINDMYSVFNKLKETDLHKWTDNIDTLKEDVEKFKYEIKHMSCSDDKNILHRCDIFINDVKEKLKYLRYQAVTNELRMQEKFLQKERENFEEEQQSQRKKELR</sequence>
<proteinExistence type="inferred from homology"/>
<accession>A0A238BP84</accession>
<dbReference type="GO" id="GO:0051015">
    <property type="term" value="F:actin filament binding"/>
    <property type="evidence" value="ECO:0007669"/>
    <property type="project" value="TreeGrafter"/>
</dbReference>
<dbReference type="GO" id="GO:0016459">
    <property type="term" value="C:myosin complex"/>
    <property type="evidence" value="ECO:0007669"/>
    <property type="project" value="UniProtKB-KW"/>
</dbReference>
<keyword evidence="7" id="KW-0175">Coiled coil</keyword>
<dbReference type="InterPro" id="IPR027417">
    <property type="entry name" value="P-loop_NTPase"/>
</dbReference>
<dbReference type="Pfam" id="PF21521">
    <property type="entry name" value="MYO6_lever"/>
    <property type="match status" value="1"/>
</dbReference>
<organism evidence="9 10">
    <name type="scientific">Onchocerca flexuosa</name>
    <dbReference type="NCBI Taxonomy" id="387005"/>
    <lineage>
        <taxon>Eukaryota</taxon>
        <taxon>Metazoa</taxon>
        <taxon>Ecdysozoa</taxon>
        <taxon>Nematoda</taxon>
        <taxon>Chromadorea</taxon>
        <taxon>Rhabditida</taxon>
        <taxon>Spirurina</taxon>
        <taxon>Spiruromorpha</taxon>
        <taxon>Filarioidea</taxon>
        <taxon>Onchocercidae</taxon>
        <taxon>Onchocerca</taxon>
    </lineage>
</organism>
<evidence type="ECO:0000256" key="4">
    <source>
        <dbReference type="ARBA" id="ARBA00023175"/>
    </source>
</evidence>
<dbReference type="Gene3D" id="3.40.850.10">
    <property type="entry name" value="Kinesin motor domain"/>
    <property type="match status" value="1"/>
</dbReference>
<dbReference type="Gene3D" id="1.20.58.530">
    <property type="match status" value="1"/>
</dbReference>
<dbReference type="PROSITE" id="PS51456">
    <property type="entry name" value="MYOSIN_MOTOR"/>
    <property type="match status" value="1"/>
</dbReference>
<dbReference type="Gene3D" id="3.30.70.1590">
    <property type="match status" value="1"/>
</dbReference>
<dbReference type="EMBL" id="KZ270043">
    <property type="protein sequence ID" value="OZC07083.1"/>
    <property type="molecule type" value="Genomic_DNA"/>
</dbReference>
<keyword evidence="10" id="KW-1185">Reference proteome</keyword>
<keyword evidence="1" id="KW-0547">Nucleotide-binding</keyword>
<evidence type="ECO:0000256" key="1">
    <source>
        <dbReference type="ARBA" id="ARBA00022741"/>
    </source>
</evidence>
<dbReference type="InterPro" id="IPR036961">
    <property type="entry name" value="Kinesin_motor_dom_sf"/>
</dbReference>
<dbReference type="SUPFAM" id="SSF52540">
    <property type="entry name" value="P-loop containing nucleoside triphosphate hydrolases"/>
    <property type="match status" value="1"/>
</dbReference>
<dbReference type="GO" id="GO:0005886">
    <property type="term" value="C:plasma membrane"/>
    <property type="evidence" value="ECO:0007669"/>
    <property type="project" value="TreeGrafter"/>
</dbReference>
<comment type="caution">
    <text evidence="6">Lacks conserved residue(s) required for the propagation of feature annotation.</text>
</comment>
<dbReference type="CDD" id="cd21759">
    <property type="entry name" value="CBD_MYO6-like"/>
    <property type="match status" value="1"/>
</dbReference>
<dbReference type="PROSITE" id="PS50096">
    <property type="entry name" value="IQ"/>
    <property type="match status" value="1"/>
</dbReference>
<dbReference type="PANTHER" id="PTHR13140:SF745">
    <property type="entry name" value="UNCONVENTIONAL MYOSIN-VI"/>
    <property type="match status" value="1"/>
</dbReference>
<feature type="domain" description="Myosin motor" evidence="8">
    <location>
        <begin position="1"/>
        <end position="281"/>
    </location>
</feature>
<feature type="coiled-coil region" evidence="7">
    <location>
        <begin position="431"/>
        <end position="458"/>
    </location>
</feature>
<dbReference type="PANTHER" id="PTHR13140">
    <property type="entry name" value="MYOSIN"/>
    <property type="match status" value="1"/>
</dbReference>
<evidence type="ECO:0000313" key="10">
    <source>
        <dbReference type="Proteomes" id="UP000242913"/>
    </source>
</evidence>